<comment type="caution">
    <text evidence="1">The sequence shown here is derived from an EMBL/GenBank/DDBJ whole genome shotgun (WGS) entry which is preliminary data.</text>
</comment>
<dbReference type="RefSeq" id="WP_379685848.1">
    <property type="nucleotide sequence ID" value="NZ_JBHLYW010000007.1"/>
</dbReference>
<name>A0ABV6BMZ1_9FLAO</name>
<evidence type="ECO:0000313" key="1">
    <source>
        <dbReference type="EMBL" id="MFC0076810.1"/>
    </source>
</evidence>
<reference evidence="1 2" key="1">
    <citation type="submission" date="2024-09" db="EMBL/GenBank/DDBJ databases">
        <authorList>
            <person name="Sun Q."/>
            <person name="Mori K."/>
        </authorList>
    </citation>
    <scope>NUCLEOTIDE SEQUENCE [LARGE SCALE GENOMIC DNA]</scope>
    <source>
        <strain evidence="1 2">CGMCC 1.12926</strain>
    </source>
</reference>
<sequence length="241" mass="27982">MELNECFSDPVEKDEYLNTVPRKCYLSALTIYMDNKGKIIKGEKVLTTFKLKYINYKPDPCYVFDSSFKTKKEVELCVDGKELHNHVIKNKKIKFRNGKEYNLNSFHTYIVQASICNRRLDVNYTHLKVTSNRDELNKKLNLLGIAVSLVGFVNLQAIKIADYSIKFLALAISIEPRFSLAEYTYPINGPVYLDNQTFFQAYEKKNYNGYVSEQRKDGPLITNPEEDLLRLIVKDYGVKIE</sequence>
<dbReference type="Proteomes" id="UP001589734">
    <property type="component" value="Unassembled WGS sequence"/>
</dbReference>
<dbReference type="EMBL" id="JBHLYW010000007">
    <property type="protein sequence ID" value="MFC0076810.1"/>
    <property type="molecule type" value="Genomic_DNA"/>
</dbReference>
<gene>
    <name evidence="1" type="ORF">ACFFLS_07150</name>
</gene>
<evidence type="ECO:0000313" key="2">
    <source>
        <dbReference type="Proteomes" id="UP001589734"/>
    </source>
</evidence>
<accession>A0ABV6BMZ1</accession>
<organism evidence="1 2">
    <name type="scientific">Flavobacterium procerum</name>
    <dbReference type="NCBI Taxonomy" id="1455569"/>
    <lineage>
        <taxon>Bacteria</taxon>
        <taxon>Pseudomonadati</taxon>
        <taxon>Bacteroidota</taxon>
        <taxon>Flavobacteriia</taxon>
        <taxon>Flavobacteriales</taxon>
        <taxon>Flavobacteriaceae</taxon>
        <taxon>Flavobacterium</taxon>
    </lineage>
</organism>
<keyword evidence="2" id="KW-1185">Reference proteome</keyword>
<protein>
    <submittedName>
        <fullName evidence="1">Uncharacterized protein</fullName>
    </submittedName>
</protein>
<proteinExistence type="predicted"/>